<dbReference type="SMART" id="SM00239">
    <property type="entry name" value="C2"/>
    <property type="match status" value="1"/>
</dbReference>
<keyword evidence="4" id="KW-0472">Membrane</keyword>
<dbReference type="PANTHER" id="PTHR45911">
    <property type="entry name" value="C2 DOMAIN-CONTAINING PROTEIN"/>
    <property type="match status" value="1"/>
</dbReference>
<proteinExistence type="predicted"/>
<evidence type="ECO:0000256" key="2">
    <source>
        <dbReference type="ARBA" id="ARBA00022837"/>
    </source>
</evidence>
<reference evidence="6" key="1">
    <citation type="submission" date="2021-01" db="EMBL/GenBank/DDBJ databases">
        <authorList>
            <person name="Corre E."/>
            <person name="Pelletier E."/>
            <person name="Niang G."/>
            <person name="Scheremetjew M."/>
            <person name="Finn R."/>
            <person name="Kale V."/>
            <person name="Holt S."/>
            <person name="Cochrane G."/>
            <person name="Meng A."/>
            <person name="Brown T."/>
            <person name="Cohen L."/>
        </authorList>
    </citation>
    <scope>NUCLEOTIDE SEQUENCE</scope>
    <source>
        <strain evidence="6">SM1012Den-03</strain>
    </source>
</reference>
<dbReference type="Pfam" id="PF00168">
    <property type="entry name" value="C2"/>
    <property type="match status" value="1"/>
</dbReference>
<gene>
    <name evidence="6" type="ORF">SMAR0320_LOCUS15083</name>
</gene>
<organism evidence="6">
    <name type="scientific">Skeletonema marinoi</name>
    <dbReference type="NCBI Taxonomy" id="267567"/>
    <lineage>
        <taxon>Eukaryota</taxon>
        <taxon>Sar</taxon>
        <taxon>Stramenopiles</taxon>
        <taxon>Ochrophyta</taxon>
        <taxon>Bacillariophyta</taxon>
        <taxon>Coscinodiscophyceae</taxon>
        <taxon>Thalassiosirophycidae</taxon>
        <taxon>Thalassiosirales</taxon>
        <taxon>Skeletonemataceae</taxon>
        <taxon>Skeletonema</taxon>
        <taxon>Skeletonema marinoi-dohrnii complex</taxon>
    </lineage>
</organism>
<feature type="domain" description="C2" evidence="5">
    <location>
        <begin position="410"/>
        <end position="530"/>
    </location>
</feature>
<evidence type="ECO:0000256" key="3">
    <source>
        <dbReference type="SAM" id="MobiDB-lite"/>
    </source>
</evidence>
<feature type="transmembrane region" description="Helical" evidence="4">
    <location>
        <begin position="656"/>
        <end position="684"/>
    </location>
</feature>
<dbReference type="GO" id="GO:0046872">
    <property type="term" value="F:metal ion binding"/>
    <property type="evidence" value="ECO:0007669"/>
    <property type="project" value="UniProtKB-KW"/>
</dbReference>
<keyword evidence="4" id="KW-1133">Transmembrane helix</keyword>
<keyword evidence="4" id="KW-0812">Transmembrane</keyword>
<dbReference type="AlphaFoldDB" id="A0A7S2LS58"/>
<dbReference type="SUPFAM" id="SSF49562">
    <property type="entry name" value="C2 domain (Calcium/lipid-binding domain, CaLB)"/>
    <property type="match status" value="1"/>
</dbReference>
<keyword evidence="1" id="KW-0479">Metal-binding</keyword>
<name>A0A7S2LS58_9STRA</name>
<protein>
    <recommendedName>
        <fullName evidence="5">C2 domain-containing protein</fullName>
    </recommendedName>
</protein>
<evidence type="ECO:0000259" key="5">
    <source>
        <dbReference type="PROSITE" id="PS50004"/>
    </source>
</evidence>
<feature type="region of interest" description="Disordered" evidence="3">
    <location>
        <begin position="18"/>
        <end position="37"/>
    </location>
</feature>
<dbReference type="EMBL" id="HBGZ01020956">
    <property type="protein sequence ID" value="CAD9614718.1"/>
    <property type="molecule type" value="Transcribed_RNA"/>
</dbReference>
<evidence type="ECO:0000256" key="1">
    <source>
        <dbReference type="ARBA" id="ARBA00022723"/>
    </source>
</evidence>
<dbReference type="CDD" id="cd00030">
    <property type="entry name" value="C2"/>
    <property type="match status" value="1"/>
</dbReference>
<keyword evidence="2" id="KW-0106">Calcium</keyword>
<dbReference type="PROSITE" id="PS50004">
    <property type="entry name" value="C2"/>
    <property type="match status" value="1"/>
</dbReference>
<sequence length="1174" mass="133846">MNNQITVDDTALLGWSHESDSDEASVPQDHPPSPPSHLNAKYVEGSVGMVRGGKSVPSALRIIAGRRNGVLIINLSDGGSLYFYKIFKKPMRYIKEHFNETTGNKGQSVIRTSMQRQKLQREKSVFLRRQNIRNSIVAESGESIFHREKTHDRNELDVTDKVKKKIDKVAVYTSTDDFVEPAEMPYLYIPASVPWRFKSVNSLRNNSFQIVVPPDTMGDTSQIDDRVKVMSYKEKVKNMRKITALVDGVEVTFATVLRLGGDDDDDDNEFDVGQYYDDDSVSEQGTIASSWTASPKRMGSKTNFQVFQFCCKENELAVYAKASQSLGRVFTDNKYLNTAKAIVESNVRVRNAGRMEVAAQLRTLEKTKSVANLRNRRVSSIDELEYRVFPIYAYPYTWMTKQELAVELPRTSKNFVDLRQNKADEIGSLRVEVIQCIGLPKMDKYSLTDAFCYIVCGSEVFVTDVIPDNLNPAWLPLTRRACIMPLKNAYSQFYVGVFDYDGEKEDDDFIGRVVIDTPQLQSGFSYDITLPLRHTSKTYYRRKLGCVRLRLELHWTAGERAALLSYIPKSPSVITRRITNRPLEPTTTIKCPDAKSFASLALTVYGEDVPGKYSAHIKNATSREATLINKLMFFQAKKTGRDIATWKNPLLSMYIFWAWMYMVVYNAIDNVPSFILSLLFITLLRNYVKYNVNSAVGSLCGHRTIGGMLGVLLFNRDDSNVQMSELQRMSNRPFLERLLLNIFGLNFTAKRKKAWKNEDHSEFPLSSGLVHPKITPDEASKSHSWVAAKDETSGYISESVFNAAKLNSVLDDWDPEDDDSSDEEEWRFENGKRFDRRASFTKGEKGPGIGGFSEDSLFDESPKVARNEVSSTSAQHAIKMLPFPVLPEQDMNVKKKSSSTIIGQIEKIHAKASRAFLHLFDDRVFVADDRAEAEKLLHINTTNNPIAKKMYPILGAFLKLIDIELSAFRAVFNIVMWKDPFLSFWTTLVVFCLMVVLLFFPWRYLFFIVGLVGLGPQNYFLVDWFEAKRIARQQKKGATRKSSLESLDSYHDLAESPLLFRNNVQMKPDGRHREVIVPSVPFRYNRFYDWPPDPASTSIKEGSYSSTDDNLDIVARQHRQSPKVTRRSQGIGRLIRNRLPTLSQSALPRRDSYSLMYDRTQLLADKRGENEREQ</sequence>
<feature type="transmembrane region" description="Helical" evidence="4">
    <location>
        <begin position="1006"/>
        <end position="1025"/>
    </location>
</feature>
<accession>A0A7S2LS58</accession>
<dbReference type="Gene3D" id="2.60.40.150">
    <property type="entry name" value="C2 domain"/>
    <property type="match status" value="1"/>
</dbReference>
<dbReference type="InterPro" id="IPR035892">
    <property type="entry name" value="C2_domain_sf"/>
</dbReference>
<feature type="transmembrane region" description="Helical" evidence="4">
    <location>
        <begin position="981"/>
        <end position="1000"/>
    </location>
</feature>
<dbReference type="InterPro" id="IPR000008">
    <property type="entry name" value="C2_dom"/>
</dbReference>
<evidence type="ECO:0000313" key="6">
    <source>
        <dbReference type="EMBL" id="CAD9614718.1"/>
    </source>
</evidence>
<evidence type="ECO:0000256" key="4">
    <source>
        <dbReference type="SAM" id="Phobius"/>
    </source>
</evidence>